<dbReference type="GO" id="GO:0140662">
    <property type="term" value="F:ATP-dependent protein folding chaperone"/>
    <property type="evidence" value="ECO:0007669"/>
    <property type="project" value="InterPro"/>
</dbReference>
<dbReference type="OrthoDB" id="6021951at2759"/>
<dbReference type="PROSITE" id="PS00751">
    <property type="entry name" value="TCP1_2"/>
    <property type="match status" value="1"/>
</dbReference>
<reference evidence="14" key="1">
    <citation type="submission" date="2021-09" db="EMBL/GenBank/DDBJ databases">
        <authorList>
            <person name="Martin H S."/>
        </authorList>
    </citation>
    <scope>NUCLEOTIDE SEQUENCE</scope>
</reference>
<dbReference type="InterPro" id="IPR002423">
    <property type="entry name" value="Cpn60/GroEL/TCP-1"/>
</dbReference>
<keyword evidence="6 11" id="KW-0547">Nucleotide-binding</keyword>
<dbReference type="Pfam" id="PF00118">
    <property type="entry name" value="Cpn60_TCP1"/>
    <property type="match status" value="1"/>
</dbReference>
<dbReference type="Gene3D" id="3.50.7.10">
    <property type="entry name" value="GroEL"/>
    <property type="match status" value="1"/>
</dbReference>
<dbReference type="InterPro" id="IPR053374">
    <property type="entry name" value="TCP-1_chaperonin"/>
</dbReference>
<feature type="domain" description="PDZ" evidence="13">
    <location>
        <begin position="178"/>
        <end position="249"/>
    </location>
</feature>
<dbReference type="NCBIfam" id="TIGR02341">
    <property type="entry name" value="chap_CCT_beta"/>
    <property type="match status" value="1"/>
</dbReference>
<dbReference type="Gene3D" id="3.30.260.10">
    <property type="entry name" value="TCP-1-like chaperonin intermediate domain"/>
    <property type="match status" value="1"/>
</dbReference>
<dbReference type="PANTHER" id="PTHR11353">
    <property type="entry name" value="CHAPERONIN"/>
    <property type="match status" value="1"/>
</dbReference>
<evidence type="ECO:0000256" key="7">
    <source>
        <dbReference type="ARBA" id="ARBA00022840"/>
    </source>
</evidence>
<accession>A0A8J2W0Y2</accession>
<dbReference type="SUPFAM" id="SSF54849">
    <property type="entry name" value="GroEL-intermediate domain like"/>
    <property type="match status" value="1"/>
</dbReference>
<dbReference type="PROSITE" id="PS00750">
    <property type="entry name" value="TCP1_1"/>
    <property type="match status" value="1"/>
</dbReference>
<dbReference type="InterPro" id="IPR012716">
    <property type="entry name" value="Chap_CCT_beta"/>
</dbReference>
<dbReference type="Gene3D" id="1.10.560.10">
    <property type="entry name" value="GroEL-like equatorial domain"/>
    <property type="match status" value="1"/>
</dbReference>
<dbReference type="Pfam" id="PF00595">
    <property type="entry name" value="PDZ"/>
    <property type="match status" value="2"/>
</dbReference>
<evidence type="ECO:0000256" key="3">
    <source>
        <dbReference type="ARBA" id="ARBA00011531"/>
    </source>
</evidence>
<evidence type="ECO:0000256" key="10">
    <source>
        <dbReference type="ARBA" id="ARBA00033237"/>
    </source>
</evidence>
<feature type="compositionally biased region" description="Basic and acidic residues" evidence="12">
    <location>
        <begin position="562"/>
        <end position="576"/>
    </location>
</feature>
<dbReference type="FunFam" id="1.10.560.10:FF:000017">
    <property type="entry name" value="T-complex protein 1 subunit eta"/>
    <property type="match status" value="1"/>
</dbReference>
<name>A0A8J2W0Y2_9NEOP</name>
<evidence type="ECO:0000259" key="13">
    <source>
        <dbReference type="PROSITE" id="PS50106"/>
    </source>
</evidence>
<dbReference type="Proteomes" id="UP000789524">
    <property type="component" value="Unassembled WGS sequence"/>
</dbReference>
<evidence type="ECO:0000256" key="12">
    <source>
        <dbReference type="SAM" id="MobiDB-lite"/>
    </source>
</evidence>
<comment type="caution">
    <text evidence="14">The sequence shown here is derived from an EMBL/GenBank/DDBJ whole genome shotgun (WGS) entry which is preliminary data.</text>
</comment>
<evidence type="ECO:0000256" key="9">
    <source>
        <dbReference type="ARBA" id="ARBA00024677"/>
    </source>
</evidence>
<keyword evidence="15" id="KW-1185">Reference proteome</keyword>
<dbReference type="PROSITE" id="PS50106">
    <property type="entry name" value="PDZ"/>
    <property type="match status" value="2"/>
</dbReference>
<dbReference type="GO" id="GO:0005832">
    <property type="term" value="C:chaperonin-containing T-complex"/>
    <property type="evidence" value="ECO:0007669"/>
    <property type="project" value="InterPro"/>
</dbReference>
<comment type="subcellular location">
    <subcellularLocation>
        <location evidence="1">Cytoplasm</location>
    </subcellularLocation>
</comment>
<dbReference type="CDD" id="cd03336">
    <property type="entry name" value="TCP1_beta"/>
    <property type="match status" value="1"/>
</dbReference>
<sequence length="1563" mass="172771">MNSIGLGWRSDAVNWRRVAGPVAMYAASSTSTATSVSREMTAGATERRVRVVRLLRPRKAAPAFGFSLRGGREYATGFFISKVDLNSEAHLQGLKVGDQVVSVNGYRVDDAVHAELVHYITSQSRLKIKVRHVGMIPVKDKEHEALSWQFVSERASLASDVSSSPTLCHNTEHLTDLRLSILVPPRAKLGCGICKGPEWKPGIFVQFVREGGIAREAGLRPGDQIMSCNGHDFSNISFNEAISAMKASGRLELVVREGAGTELVSPESSGYNSSASSAAGERSPAPPVPLAPPAALRRRLASVAEEAADRADRLTMNRIKRRTWDCLDFDWKNNDIHNFDAPSDIEPDYDSPSIPNNPHTYESKSNIRSKTKTEIETTKIPSQMNRTIINLTEDGATIQCSYDNNNSRKGQFTTSQTNRENEKTIVVEVHHMNPVPCSKTVGNFGQTKKDIETDATSITSSATLSSAIADEIQRRKLNKKPDIEKEIKQVPVKKTSIPKAIDNDQKKHHDALMDEFKKVHRKMFANLEGKSEVNNNEKQTDNMDRQSTIPLRKIESVPAELINKDKQTPEKREKKAPPPPPPMPIENGHHIHNGDHIVNNHINDNMKSPEIMKVPNLRKVGSLTRIPTPDYNKSDTPVQLRVKTVKEENAEVESLESYKLKNPLNIQPKPPSHYFIKAPNGTATMKKHVRPVSVTIGEYVNNVGRKEPAKLDFLNGDKIDGHRAADDEPITSRLQSELALTLSRSNLRKKTEALLALVGTSTLTLHKNCLNQIAKRVIKSIPETRIKDLERLVLTYGTFNYIPETEENFFNKVIEELQKPERNEEIMKYGRSFSACVAYLGLLQIFPVDLIKRVLSQEFLNNTYGGNYYSYGREILTIHDIAKLFIDDEVSVLTDKQVIALAKKYTDYVPCETYQKQYNVTERMFLDIKRVLQEDRGGKEYVTGFHVIPHHQRGDLILCNNSEGGPVSVKDVFYGKQFGLLHKAPSSNLWIVLIVAGRNAMIQNSNRVSGPFNIKIKELNALGYYANIVSLNPVRILKNEAEEEKAEVARMSSFIGAIAIGDLVKSTLGPKGMDKILVSYGRNSGQVEVTNDGATILKSVGVDNPAAKILVDMSKVQDDEVGDGTTSVTVLAAELLREAEKLVEQKLHPQTIIAGWRIAVEAARQALAEASFDHEKSMNEAALRADLENIARTTLSSKILSNHKEHFTKLAVDAVLRLKGSGNLKAIQIIKISGGLLEESFLDEGFLLNKKVGVHQPKKIENANILIANTPMDTDKIKVFGSTIKVDSMAKIAELEVAEKEKMKDKVNKILNHKCNVFINRQLIYNYPEQLFADAGVMAIEHADFDGIERLALVTGGEIVSTFDSPDKVKLGHCKLIEQVLIGDECLIRFSGVELGSACTIVIRGATQQVIDEAERSLHDALCVLAATVKEPKVVFGGGASEMLMAEAVSRVAARTPGKEAAAAEAFAVALRRLPSAVADNAGYDSADLIARLRASHAQGENTMGLDMENGCIGDMKKLGITESYVVKRQVLLSASEAAEVILRVDNILKSAPRRRGPDRRPC</sequence>
<dbReference type="PRINTS" id="PR00304">
    <property type="entry name" value="TCOMPLEXTCP1"/>
</dbReference>
<dbReference type="SUPFAM" id="SSF50156">
    <property type="entry name" value="PDZ domain-like"/>
    <property type="match status" value="2"/>
</dbReference>
<evidence type="ECO:0000313" key="14">
    <source>
        <dbReference type="EMBL" id="CAG9563169.1"/>
    </source>
</evidence>
<dbReference type="FunFam" id="1.10.560.10:FF:000045">
    <property type="entry name" value="T-complex protein 1 subunit eta"/>
    <property type="match status" value="1"/>
</dbReference>
<dbReference type="Gene3D" id="2.30.42.10">
    <property type="match status" value="2"/>
</dbReference>
<feature type="compositionally biased region" description="Low complexity" evidence="12">
    <location>
        <begin position="265"/>
        <end position="283"/>
    </location>
</feature>
<dbReference type="SUPFAM" id="SSF48592">
    <property type="entry name" value="GroEL equatorial domain-like"/>
    <property type="match status" value="1"/>
</dbReference>
<evidence type="ECO:0000256" key="1">
    <source>
        <dbReference type="ARBA" id="ARBA00004496"/>
    </source>
</evidence>
<feature type="compositionally biased region" description="Polar residues" evidence="12">
    <location>
        <begin position="353"/>
        <end position="368"/>
    </location>
</feature>
<feature type="region of interest" description="Disordered" evidence="12">
    <location>
        <begin position="344"/>
        <end position="368"/>
    </location>
</feature>
<feature type="region of interest" description="Disordered" evidence="12">
    <location>
        <begin position="262"/>
        <end position="292"/>
    </location>
</feature>
<dbReference type="FunFam" id="3.50.7.10:FF:000002">
    <property type="entry name" value="T-complex protein 1 subunit beta"/>
    <property type="match status" value="1"/>
</dbReference>
<organism evidence="14 15">
    <name type="scientific">Danaus chrysippus</name>
    <name type="common">African queen</name>
    <dbReference type="NCBI Taxonomy" id="151541"/>
    <lineage>
        <taxon>Eukaryota</taxon>
        <taxon>Metazoa</taxon>
        <taxon>Ecdysozoa</taxon>
        <taxon>Arthropoda</taxon>
        <taxon>Hexapoda</taxon>
        <taxon>Insecta</taxon>
        <taxon>Pterygota</taxon>
        <taxon>Neoptera</taxon>
        <taxon>Endopterygota</taxon>
        <taxon>Lepidoptera</taxon>
        <taxon>Glossata</taxon>
        <taxon>Ditrysia</taxon>
        <taxon>Papilionoidea</taxon>
        <taxon>Nymphalidae</taxon>
        <taxon>Danainae</taxon>
        <taxon>Danaini</taxon>
        <taxon>Danaina</taxon>
        <taxon>Danaus</taxon>
        <taxon>Anosia</taxon>
    </lineage>
</organism>
<dbReference type="NCBIfam" id="NF041083">
    <property type="entry name" value="thermosome_beta"/>
    <property type="match status" value="1"/>
</dbReference>
<evidence type="ECO:0000256" key="5">
    <source>
        <dbReference type="ARBA" id="ARBA00022490"/>
    </source>
</evidence>
<feature type="region of interest" description="Disordered" evidence="12">
    <location>
        <begin position="527"/>
        <end position="588"/>
    </location>
</feature>
<dbReference type="EMBL" id="CAKASE010000049">
    <property type="protein sequence ID" value="CAG9563169.1"/>
    <property type="molecule type" value="Genomic_DNA"/>
</dbReference>
<dbReference type="FunFam" id="3.30.260.10:FF:000025">
    <property type="entry name" value="Chaperonin containing TCP1 subunit 2"/>
    <property type="match status" value="1"/>
</dbReference>
<comment type="subunit">
    <text evidence="3">Heterooligomeric complex of about 850 to 900 kDa that forms two stacked rings, 12 to 16 nm in diameter.</text>
</comment>
<dbReference type="InterPro" id="IPR027413">
    <property type="entry name" value="GROEL-like_equatorial_sf"/>
</dbReference>
<dbReference type="GO" id="GO:0005524">
    <property type="term" value="F:ATP binding"/>
    <property type="evidence" value="ECO:0007669"/>
    <property type="project" value="UniProtKB-KW"/>
</dbReference>
<keyword evidence="5" id="KW-0963">Cytoplasm</keyword>
<dbReference type="SUPFAM" id="SSF52029">
    <property type="entry name" value="GroEL apical domain-like"/>
    <property type="match status" value="1"/>
</dbReference>
<evidence type="ECO:0000313" key="15">
    <source>
        <dbReference type="Proteomes" id="UP000789524"/>
    </source>
</evidence>
<evidence type="ECO:0000256" key="11">
    <source>
        <dbReference type="RuleBase" id="RU004187"/>
    </source>
</evidence>
<evidence type="ECO:0000256" key="2">
    <source>
        <dbReference type="ARBA" id="ARBA00008020"/>
    </source>
</evidence>
<keyword evidence="7 11" id="KW-0067">ATP-binding</keyword>
<evidence type="ECO:0000256" key="8">
    <source>
        <dbReference type="ARBA" id="ARBA00023186"/>
    </source>
</evidence>
<gene>
    <name evidence="14" type="ORF">DCHRY22_LOCUS4371</name>
</gene>
<dbReference type="GO" id="GO:0051082">
    <property type="term" value="F:unfolded protein binding"/>
    <property type="evidence" value="ECO:0007669"/>
    <property type="project" value="InterPro"/>
</dbReference>
<comment type="function">
    <text evidence="9">Molecular chaperone; assists the folding of proteins upon ATP hydrolysis. Known to play a role, in vitro, in the folding of actin and tubulin.</text>
</comment>
<comment type="similarity">
    <text evidence="2 11">Belongs to the TCP-1 chaperonin family.</text>
</comment>
<dbReference type="GO" id="GO:0044528">
    <property type="term" value="P:regulation of mitochondrial mRNA stability"/>
    <property type="evidence" value="ECO:0007669"/>
    <property type="project" value="InterPro"/>
</dbReference>
<feature type="domain" description="PDZ" evidence="13">
    <location>
        <begin position="51"/>
        <end position="120"/>
    </location>
</feature>
<dbReference type="Pfam" id="PF06743">
    <property type="entry name" value="FAST_1"/>
    <property type="match status" value="1"/>
</dbReference>
<dbReference type="InterPro" id="IPR001478">
    <property type="entry name" value="PDZ"/>
</dbReference>
<proteinExistence type="inferred from homology"/>
<protein>
    <recommendedName>
        <fullName evidence="4">T-complex protein 1 subunit beta</fullName>
    </recommendedName>
    <alternativeName>
        <fullName evidence="10">CCT-beta</fullName>
    </alternativeName>
</protein>
<dbReference type="InterPro" id="IPR027410">
    <property type="entry name" value="TCP-1-like_intermed_sf"/>
</dbReference>
<dbReference type="InterPro" id="IPR036034">
    <property type="entry name" value="PDZ_sf"/>
</dbReference>
<evidence type="ECO:0000256" key="6">
    <source>
        <dbReference type="ARBA" id="ARBA00022741"/>
    </source>
</evidence>
<keyword evidence="8 11" id="KW-0143">Chaperone</keyword>
<dbReference type="InterPro" id="IPR010622">
    <property type="entry name" value="FAST_Leu-rich"/>
</dbReference>
<dbReference type="PROSITE" id="PS00995">
    <property type="entry name" value="TCP1_3"/>
    <property type="match status" value="1"/>
</dbReference>
<dbReference type="SMART" id="SM00228">
    <property type="entry name" value="PDZ"/>
    <property type="match status" value="2"/>
</dbReference>
<dbReference type="InterPro" id="IPR017998">
    <property type="entry name" value="Chaperone_TCP-1"/>
</dbReference>
<dbReference type="InterPro" id="IPR027409">
    <property type="entry name" value="GroEL-like_apical_dom_sf"/>
</dbReference>
<dbReference type="GO" id="GO:0016887">
    <property type="term" value="F:ATP hydrolysis activity"/>
    <property type="evidence" value="ECO:0007669"/>
    <property type="project" value="InterPro"/>
</dbReference>
<dbReference type="InterPro" id="IPR002194">
    <property type="entry name" value="Chaperonin_TCP-1_CS"/>
</dbReference>
<evidence type="ECO:0000256" key="4">
    <source>
        <dbReference type="ARBA" id="ARBA00018961"/>
    </source>
</evidence>